<evidence type="ECO:0000256" key="2">
    <source>
        <dbReference type="SAM" id="MobiDB-lite"/>
    </source>
</evidence>
<dbReference type="Proteomes" id="UP000253529">
    <property type="component" value="Unassembled WGS sequence"/>
</dbReference>
<name>A0A366F1Q0_9HYPH</name>
<evidence type="ECO:0000313" key="3">
    <source>
        <dbReference type="EMBL" id="RBP08527.1"/>
    </source>
</evidence>
<evidence type="ECO:0000256" key="1">
    <source>
        <dbReference type="SAM" id="Coils"/>
    </source>
</evidence>
<feature type="coiled-coil region" evidence="1">
    <location>
        <begin position="500"/>
        <end position="556"/>
    </location>
</feature>
<dbReference type="EMBL" id="QNRK01000025">
    <property type="protein sequence ID" value="RBP08527.1"/>
    <property type="molecule type" value="Genomic_DNA"/>
</dbReference>
<gene>
    <name evidence="3" type="ORF">DFR50_1258</name>
</gene>
<protein>
    <submittedName>
        <fullName evidence="3">Uncharacterized protein</fullName>
    </submittedName>
</protein>
<dbReference type="AlphaFoldDB" id="A0A366F1Q0"/>
<reference evidence="3 4" key="1">
    <citation type="submission" date="2018-06" db="EMBL/GenBank/DDBJ databases">
        <title>Genomic Encyclopedia of Type Strains, Phase IV (KMG-IV): sequencing the most valuable type-strain genomes for metagenomic binning, comparative biology and taxonomic classification.</title>
        <authorList>
            <person name="Goeker M."/>
        </authorList>
    </citation>
    <scope>NUCLEOTIDE SEQUENCE [LARGE SCALE GENOMIC DNA]</scope>
    <source>
        <strain evidence="3 4">DSM 24875</strain>
    </source>
</reference>
<accession>A0A366F1Q0</accession>
<organism evidence="3 4">
    <name type="scientific">Roseiarcus fermentans</name>
    <dbReference type="NCBI Taxonomy" id="1473586"/>
    <lineage>
        <taxon>Bacteria</taxon>
        <taxon>Pseudomonadati</taxon>
        <taxon>Pseudomonadota</taxon>
        <taxon>Alphaproteobacteria</taxon>
        <taxon>Hyphomicrobiales</taxon>
        <taxon>Roseiarcaceae</taxon>
        <taxon>Roseiarcus</taxon>
    </lineage>
</organism>
<proteinExistence type="predicted"/>
<comment type="caution">
    <text evidence="3">The sequence shown here is derived from an EMBL/GenBank/DDBJ whole genome shotgun (WGS) entry which is preliminary data.</text>
</comment>
<sequence length="802" mass="82795">MSQDISVVFGADVSDLNSKMAEAQSIMAAFASSLSNSMSAAQVSMKKSESAFDDFKGMVEKMTLGLAAAAAAISGYLVTVDKQAADFGAEIQRAAGDASASFQQMSQLKPFADRAGLGLDDLGKSFQTMQQKAREGDAATVAALKAISLTAADVANLTETQLAVKMAGAFSRVRDSAFKAQAGVALFGADAGRIVAGLSRGPEVLANFEAAAHRAGTAIGPDLQAALAGTNELFQQTGDHMAELRATFDGLMLQSFAAFKPAADGLVQVINDLVGNVTAAIEDFNGLTGAGEHAATSTGILADAAKSFTAAIIDASAWAQEFGARVYQVVADMGIRFVGLSRVVQGFAADLETAMSRAAQFLASAFHAAIAAVARELGDFAEAAKAALTFDVAGAKAALADIAAAHGAMVGQIKEASRNVYSDETIAAWDRMKSDLRDQDSAIDGVIKRLEAQKRAQEDLVAAGGLRVGPQGTRDAGNPTVPDSASGKSDAGEQARQAFADELDAARQAAKDRRDILDDELRLHKISMDEWARQTVAALETEKAAIQKAAAELEASTALTSTEKLALLRRERDEVADIARQERDAQTKAAEASAQAWQKAIDSVVGVFNTAIKDMAAGHETLRQAAAKAFDGIAEASLRGVEKMISTWAAGLAAKKTMDLQAITGDAGRAAAGAYASASEVPVIGPILAPAAAAAAFAATEGLASADIGMWSVPQDMLTLVHHNELIMPAAEAGAFRAMVSGGGAGGPGGVSIHPTTNVHLSAIDGPSMASWWRSNGSDMMKGIDAAVRSGAALGTRRLRTL</sequence>
<keyword evidence="1" id="KW-0175">Coiled coil</keyword>
<keyword evidence="4" id="KW-1185">Reference proteome</keyword>
<feature type="region of interest" description="Disordered" evidence="2">
    <location>
        <begin position="466"/>
        <end position="495"/>
    </location>
</feature>
<evidence type="ECO:0000313" key="4">
    <source>
        <dbReference type="Proteomes" id="UP000253529"/>
    </source>
</evidence>
<dbReference type="OrthoDB" id="8443378at2"/>